<evidence type="ECO:0000256" key="5">
    <source>
        <dbReference type="ARBA" id="ARBA00023136"/>
    </source>
</evidence>
<reference evidence="7" key="2">
    <citation type="submission" date="2021-01" db="EMBL/GenBank/DDBJ databases">
        <authorList>
            <person name="Hahn C.R."/>
            <person name="Youssef N.H."/>
            <person name="Elshahed M."/>
        </authorList>
    </citation>
    <scope>NUCLEOTIDE SEQUENCE</scope>
    <source>
        <strain evidence="7">Zod_Metabat.24</strain>
    </source>
</reference>
<reference evidence="7" key="1">
    <citation type="journal article" date="2021" name="Environ. Microbiol.">
        <title>Genomic characterization of three novel Desulfobacterota classes expand the metabolic and phylogenetic diversity of the phylum.</title>
        <authorList>
            <person name="Murphy C.L."/>
            <person name="Biggerstaff J."/>
            <person name="Eichhorn A."/>
            <person name="Ewing E."/>
            <person name="Shahan R."/>
            <person name="Soriano D."/>
            <person name="Stewart S."/>
            <person name="VanMol K."/>
            <person name="Walker R."/>
            <person name="Walters P."/>
            <person name="Elshahed M.S."/>
            <person name="Youssef N.H."/>
        </authorList>
    </citation>
    <scope>NUCLEOTIDE SEQUENCE</scope>
    <source>
        <strain evidence="7">Zod_Metabat.24</strain>
    </source>
</reference>
<dbReference type="EMBL" id="JAFGIX010000033">
    <property type="protein sequence ID" value="MBN1573003.1"/>
    <property type="molecule type" value="Genomic_DNA"/>
</dbReference>
<gene>
    <name evidence="7" type="ORF">JW984_07405</name>
</gene>
<keyword evidence="4" id="KW-0808">Transferase</keyword>
<dbReference type="PANTHER" id="PTHR30606:SF10">
    <property type="entry name" value="PHOSPHATIDYLINOSITOL MANNOSIDE ACYLTRANSFERASE"/>
    <property type="match status" value="1"/>
</dbReference>
<keyword evidence="2" id="KW-1003">Cell membrane</keyword>
<dbReference type="CDD" id="cd07984">
    <property type="entry name" value="LPLAT_LABLAT-like"/>
    <property type="match status" value="1"/>
</dbReference>
<comment type="subcellular location">
    <subcellularLocation>
        <location evidence="1">Cell inner membrane</location>
    </subcellularLocation>
</comment>
<evidence type="ECO:0000313" key="8">
    <source>
        <dbReference type="Proteomes" id="UP000809273"/>
    </source>
</evidence>
<accession>A0A9D8PP16</accession>
<evidence type="ECO:0008006" key="9">
    <source>
        <dbReference type="Google" id="ProtNLM"/>
    </source>
</evidence>
<keyword evidence="5" id="KW-0472">Membrane</keyword>
<evidence type="ECO:0000256" key="6">
    <source>
        <dbReference type="ARBA" id="ARBA00023315"/>
    </source>
</evidence>
<name>A0A9D8PP16_9DELT</name>
<evidence type="ECO:0000256" key="1">
    <source>
        <dbReference type="ARBA" id="ARBA00004533"/>
    </source>
</evidence>
<evidence type="ECO:0000256" key="4">
    <source>
        <dbReference type="ARBA" id="ARBA00022679"/>
    </source>
</evidence>
<dbReference type="GO" id="GO:0009247">
    <property type="term" value="P:glycolipid biosynthetic process"/>
    <property type="evidence" value="ECO:0007669"/>
    <property type="project" value="UniProtKB-ARBA"/>
</dbReference>
<dbReference type="GO" id="GO:0016746">
    <property type="term" value="F:acyltransferase activity"/>
    <property type="evidence" value="ECO:0007669"/>
    <property type="project" value="UniProtKB-KW"/>
</dbReference>
<protein>
    <recommendedName>
        <fullName evidence="9">Lipid A biosynthesis acyltransferase</fullName>
    </recommendedName>
</protein>
<dbReference type="GO" id="GO:0005886">
    <property type="term" value="C:plasma membrane"/>
    <property type="evidence" value="ECO:0007669"/>
    <property type="project" value="UniProtKB-SubCell"/>
</dbReference>
<keyword evidence="3" id="KW-0997">Cell inner membrane</keyword>
<dbReference type="Pfam" id="PF03279">
    <property type="entry name" value="Lip_A_acyltrans"/>
    <property type="match status" value="1"/>
</dbReference>
<organism evidence="7 8">
    <name type="scientific">Candidatus Zymogenus saltonus</name>
    <dbReference type="NCBI Taxonomy" id="2844893"/>
    <lineage>
        <taxon>Bacteria</taxon>
        <taxon>Deltaproteobacteria</taxon>
        <taxon>Candidatus Zymogenia</taxon>
        <taxon>Candidatus Zymogeniales</taxon>
        <taxon>Candidatus Zymogenaceae</taxon>
        <taxon>Candidatus Zymogenus</taxon>
    </lineage>
</organism>
<dbReference type="Proteomes" id="UP000809273">
    <property type="component" value="Unassembled WGS sequence"/>
</dbReference>
<proteinExistence type="predicted"/>
<dbReference type="PANTHER" id="PTHR30606">
    <property type="entry name" value="LIPID A BIOSYNTHESIS LAUROYL ACYLTRANSFERASE"/>
    <property type="match status" value="1"/>
</dbReference>
<evidence type="ECO:0000256" key="3">
    <source>
        <dbReference type="ARBA" id="ARBA00022519"/>
    </source>
</evidence>
<comment type="caution">
    <text evidence="7">The sequence shown here is derived from an EMBL/GenBank/DDBJ whole genome shotgun (WGS) entry which is preliminary data.</text>
</comment>
<keyword evidence="6" id="KW-0012">Acyltransferase</keyword>
<dbReference type="InterPro" id="IPR004960">
    <property type="entry name" value="LipA_acyltrans"/>
</dbReference>
<evidence type="ECO:0000256" key="2">
    <source>
        <dbReference type="ARBA" id="ARBA00022475"/>
    </source>
</evidence>
<sequence>MSRKKRSKRTYHLKRKIKAFTRRIYSWPAKPLFWIMIGLPEPVIRKGADLFGLLIWLFGTSLRRVALNNLKLVYGSSLTEKEIKAIAKESMKNLIRTFLECPPIMKNYLKIVEDIDIEGEEYIEKALENGKGVVALGSHTGNFLLMLTALTIKGYPISFVYKEPMDKGFAGHFWKLMRNLNLNPIPVKPRSRATKFSLRVLKKKEILWIAADQNVREGSIGVEFFGVKASTAKGPAVLALWSNAMILPMTIKRLGWLKHKITIKKPFTLETTGNMDEDTYSGLKVVNQIIEEMILDNPTEWWWIHNRWKNSYKYQ</sequence>
<evidence type="ECO:0000313" key="7">
    <source>
        <dbReference type="EMBL" id="MBN1573003.1"/>
    </source>
</evidence>
<dbReference type="AlphaFoldDB" id="A0A9D8PP16"/>